<keyword evidence="2" id="KW-0812">Transmembrane</keyword>
<evidence type="ECO:0000313" key="4">
    <source>
        <dbReference type="Proteomes" id="UP001234178"/>
    </source>
</evidence>
<feature type="transmembrane region" description="Helical" evidence="2">
    <location>
        <begin position="375"/>
        <end position="400"/>
    </location>
</feature>
<keyword evidence="2" id="KW-1133">Transmembrane helix</keyword>
<dbReference type="Gene3D" id="2.130.10.10">
    <property type="entry name" value="YVTN repeat-like/Quinoprotein amine dehydrogenase"/>
    <property type="match status" value="2"/>
</dbReference>
<keyword evidence="2" id="KW-0472">Membrane</keyword>
<dbReference type="InterPro" id="IPR036322">
    <property type="entry name" value="WD40_repeat_dom_sf"/>
</dbReference>
<evidence type="ECO:0000256" key="2">
    <source>
        <dbReference type="SAM" id="Phobius"/>
    </source>
</evidence>
<comment type="caution">
    <text evidence="3">The sequence shown here is derived from an EMBL/GenBank/DDBJ whole genome shotgun (WGS) entry which is preliminary data.</text>
</comment>
<organism evidence="3 4">
    <name type="scientific">Daphnia magna</name>
    <dbReference type="NCBI Taxonomy" id="35525"/>
    <lineage>
        <taxon>Eukaryota</taxon>
        <taxon>Metazoa</taxon>
        <taxon>Ecdysozoa</taxon>
        <taxon>Arthropoda</taxon>
        <taxon>Crustacea</taxon>
        <taxon>Branchiopoda</taxon>
        <taxon>Diplostraca</taxon>
        <taxon>Cladocera</taxon>
        <taxon>Anomopoda</taxon>
        <taxon>Daphniidae</taxon>
        <taxon>Daphnia</taxon>
    </lineage>
</organism>
<dbReference type="PROSITE" id="PS50294">
    <property type="entry name" value="WD_REPEATS_REGION"/>
    <property type="match status" value="1"/>
</dbReference>
<dbReference type="SMART" id="SM00320">
    <property type="entry name" value="WD40"/>
    <property type="match status" value="5"/>
</dbReference>
<sequence>MLWKLNFGRLDSSVVELNMKDIRTVRAHVQYDSATLIRWSPDSKALLTVRALGNNIEIYKVMKKPEAGGLPSVQPSHAFDKTREADLLAIDVASTGRFIMTCTPKNELDILDLKGNLLASVITNQMETYSAKISPDGRFVATSGFTPEVRVWEVVFSRTGEFEKVSRAFELGGHTSGIYSFDYSPDSGRMVSVSKDGSWRLYNTNIDYRQGQLATLLVSGKWKGEGNEPARIALAPDGRVVAIGSNSSLYIYSTVNAELLAHIPDVHSAPITRLRFDSTSRFILTTGDKYVRIFHNVPGFKIAVADLESKLKKTTGQAMKERCQIQLKEAVALVNLFNGKNYRWIRIPPIGPQEDMNSSTSTRSSNVSEGNRTDIALPLAAVISLAITCYVIVVLVGIAIRKWLLRICCSSNDSSTDCFCDIGSNCFAFDSTGTCCGNSGINCCSSPVIDCCTAGTFNSCIFFKSCRDSSQPIDCQPCDCCCFEIAFHLKGRPSAGSGPLP</sequence>
<dbReference type="Pfam" id="PF00400">
    <property type="entry name" value="WD40"/>
    <property type="match status" value="2"/>
</dbReference>
<dbReference type="PANTHER" id="PTHR44321">
    <property type="entry name" value="TRANSDUCIN BETA-LIKE PROTEIN 2"/>
    <property type="match status" value="1"/>
</dbReference>
<dbReference type="InterPro" id="IPR001680">
    <property type="entry name" value="WD40_rpt"/>
</dbReference>
<name>A0ABR0AWF9_9CRUS</name>
<reference evidence="3 4" key="1">
    <citation type="journal article" date="2023" name="Nucleic Acids Res.">
        <title>The hologenome of Daphnia magna reveals possible DNA methylation and microbiome-mediated evolution of the host genome.</title>
        <authorList>
            <person name="Chaturvedi A."/>
            <person name="Li X."/>
            <person name="Dhandapani V."/>
            <person name="Marshall H."/>
            <person name="Kissane S."/>
            <person name="Cuenca-Cambronero M."/>
            <person name="Asole G."/>
            <person name="Calvet F."/>
            <person name="Ruiz-Romero M."/>
            <person name="Marangio P."/>
            <person name="Guigo R."/>
            <person name="Rago D."/>
            <person name="Mirbahai L."/>
            <person name="Eastwood N."/>
            <person name="Colbourne J.K."/>
            <person name="Zhou J."/>
            <person name="Mallon E."/>
            <person name="Orsini L."/>
        </authorList>
    </citation>
    <scope>NUCLEOTIDE SEQUENCE [LARGE SCALE GENOMIC DNA]</scope>
    <source>
        <strain evidence="3">LRV0_1</strain>
    </source>
</reference>
<feature type="repeat" description="WD" evidence="1">
    <location>
        <begin position="171"/>
        <end position="203"/>
    </location>
</feature>
<dbReference type="PANTHER" id="PTHR44321:SF1">
    <property type="entry name" value="TRANSDUCIN BETA-LIKE PROTEIN 2"/>
    <property type="match status" value="1"/>
</dbReference>
<keyword evidence="4" id="KW-1185">Reference proteome</keyword>
<dbReference type="InterPro" id="IPR042410">
    <property type="entry name" value="WBSCR13"/>
</dbReference>
<dbReference type="SUPFAM" id="SSF50978">
    <property type="entry name" value="WD40 repeat-like"/>
    <property type="match status" value="1"/>
</dbReference>
<keyword evidence="1" id="KW-0853">WD repeat</keyword>
<gene>
    <name evidence="3" type="ORF">OUZ56_022274</name>
</gene>
<protein>
    <submittedName>
        <fullName evidence="3">Uncharacterized protein</fullName>
    </submittedName>
</protein>
<dbReference type="InterPro" id="IPR015943">
    <property type="entry name" value="WD40/YVTN_repeat-like_dom_sf"/>
</dbReference>
<dbReference type="Proteomes" id="UP001234178">
    <property type="component" value="Unassembled WGS sequence"/>
</dbReference>
<evidence type="ECO:0000256" key="1">
    <source>
        <dbReference type="PROSITE-ProRule" id="PRU00221"/>
    </source>
</evidence>
<accession>A0ABR0AWF9</accession>
<evidence type="ECO:0000313" key="3">
    <source>
        <dbReference type="EMBL" id="KAK4029267.1"/>
    </source>
</evidence>
<dbReference type="PROSITE" id="PS50082">
    <property type="entry name" value="WD_REPEATS_2"/>
    <property type="match status" value="1"/>
</dbReference>
<dbReference type="EMBL" id="JAOYFB010000039">
    <property type="protein sequence ID" value="KAK4029267.1"/>
    <property type="molecule type" value="Genomic_DNA"/>
</dbReference>
<proteinExistence type="predicted"/>